<feature type="domain" description="GS beta-grasp" evidence="8">
    <location>
        <begin position="38"/>
        <end position="135"/>
    </location>
</feature>
<dbReference type="GO" id="GO:0005524">
    <property type="term" value="F:ATP binding"/>
    <property type="evidence" value="ECO:0007669"/>
    <property type="project" value="UniProtKB-KW"/>
</dbReference>
<dbReference type="GO" id="GO:0006542">
    <property type="term" value="P:glutamine biosynthetic process"/>
    <property type="evidence" value="ECO:0007669"/>
    <property type="project" value="InterPro"/>
</dbReference>
<evidence type="ECO:0000256" key="7">
    <source>
        <dbReference type="SAM" id="MobiDB-lite"/>
    </source>
</evidence>
<dbReference type="PANTHER" id="PTHR43785:SF12">
    <property type="entry name" value="TYPE-1 GLUTAMINE SYNTHETASE 2"/>
    <property type="match status" value="1"/>
</dbReference>
<feature type="region of interest" description="Disordered" evidence="7">
    <location>
        <begin position="1"/>
        <end position="22"/>
    </location>
</feature>
<dbReference type="PROSITE" id="PS51986">
    <property type="entry name" value="GS_BETA_GRASP"/>
    <property type="match status" value="1"/>
</dbReference>
<dbReference type="SMART" id="SM01230">
    <property type="entry name" value="Gln-synt_C"/>
    <property type="match status" value="1"/>
</dbReference>
<dbReference type="FunFam" id="3.30.590.10:FF:000005">
    <property type="entry name" value="Probable glutamine synthetase"/>
    <property type="match status" value="1"/>
</dbReference>
<evidence type="ECO:0000259" key="8">
    <source>
        <dbReference type="PROSITE" id="PS51986"/>
    </source>
</evidence>
<gene>
    <name evidence="10" type="ORF">A8990_104209</name>
</gene>
<dbReference type="InterPro" id="IPR008146">
    <property type="entry name" value="Gln_synth_cat_dom"/>
</dbReference>
<dbReference type="GO" id="GO:0004356">
    <property type="term" value="F:glutamine synthetase activity"/>
    <property type="evidence" value="ECO:0007669"/>
    <property type="project" value="InterPro"/>
</dbReference>
<comment type="caution">
    <text evidence="10">The sequence shown here is derived from an EMBL/GenBank/DDBJ whole genome shotgun (WGS) entry which is preliminary data.</text>
</comment>
<feature type="compositionally biased region" description="Low complexity" evidence="7">
    <location>
        <begin position="11"/>
        <end position="22"/>
    </location>
</feature>
<evidence type="ECO:0000259" key="9">
    <source>
        <dbReference type="PROSITE" id="PS51987"/>
    </source>
</evidence>
<keyword evidence="3" id="KW-0547">Nucleotide-binding</keyword>
<dbReference type="EMBL" id="QTTN01000004">
    <property type="protein sequence ID" value="REE91700.1"/>
    <property type="molecule type" value="Genomic_DNA"/>
</dbReference>
<dbReference type="InterPro" id="IPR036651">
    <property type="entry name" value="Gln_synt_N_sf"/>
</dbReference>
<evidence type="ECO:0000256" key="4">
    <source>
        <dbReference type="ARBA" id="ARBA00022840"/>
    </source>
</evidence>
<dbReference type="Pfam" id="PF00120">
    <property type="entry name" value="Gln-synt_C"/>
    <property type="match status" value="1"/>
</dbReference>
<evidence type="ECO:0000256" key="6">
    <source>
        <dbReference type="RuleBase" id="RU000384"/>
    </source>
</evidence>
<dbReference type="SUPFAM" id="SSF54368">
    <property type="entry name" value="Glutamine synthetase, N-terminal domain"/>
    <property type="match status" value="1"/>
</dbReference>
<evidence type="ECO:0000256" key="1">
    <source>
        <dbReference type="ARBA" id="ARBA00009897"/>
    </source>
</evidence>
<keyword evidence="2" id="KW-0436">Ligase</keyword>
<feature type="compositionally biased region" description="Basic and acidic residues" evidence="7">
    <location>
        <begin position="1"/>
        <end position="10"/>
    </location>
</feature>
<keyword evidence="4" id="KW-0067">ATP-binding</keyword>
<evidence type="ECO:0000256" key="5">
    <source>
        <dbReference type="PROSITE-ProRule" id="PRU01330"/>
    </source>
</evidence>
<dbReference type="Gene3D" id="3.30.590.10">
    <property type="entry name" value="Glutamine synthetase/guanido kinase, catalytic domain"/>
    <property type="match status" value="1"/>
</dbReference>
<proteinExistence type="inferred from homology"/>
<protein>
    <submittedName>
        <fullName evidence="10">Glutamine synthetase</fullName>
    </submittedName>
</protein>
<dbReference type="Gene3D" id="3.10.20.70">
    <property type="entry name" value="Glutamine synthetase, N-terminal domain"/>
    <property type="match status" value="1"/>
</dbReference>
<sequence>MDDNRKRNEPESSSESSSSSWSSGLISTAELEEAMKAGEIDTLILAFCDMQGRLMGKRLTSDYCLRSGLTKGTHFCVYLLGTDMEMNTPSGYSLMNWESGYGDWLAKPDWSTLRVIPWQERTALVLCDVEEEHTGSRIAVSPREILQQQLRRAEQLSFRIVTASELEFFLFRDTYEQLHTDGYRTTKMNVAGHYNEDYNLLQGTRNEPLYRLIRSSMNAAGIPIESTKGEAAIGQHEINMRFADALTSADRHVILKHGIKEICMQQNCSVTFMAKPHHGWTGSSGHIHISVWDEKGERNLFDDPDQQPYGMSEKMRYFLGGILASTRDFSLFFAPTVNSYKRFAPESWAPVSIVWSRDNRTSGLRIVGERQSLRIESRIPGADMNPYLAYAAMIAAGLHGIENRIEPPPEWKGNAYAAEGLPRVPASLNEAMAVWKASPLVRSAFGDVVTDHYYNMARVEQQAYDAFVTDWERMRYFEQG</sequence>
<dbReference type="InterPro" id="IPR008147">
    <property type="entry name" value="Gln_synt_N"/>
</dbReference>
<evidence type="ECO:0000256" key="3">
    <source>
        <dbReference type="ARBA" id="ARBA00022741"/>
    </source>
</evidence>
<keyword evidence="11" id="KW-1185">Reference proteome</keyword>
<evidence type="ECO:0000313" key="11">
    <source>
        <dbReference type="Proteomes" id="UP000256304"/>
    </source>
</evidence>
<accession>A0A3D9SL94</accession>
<evidence type="ECO:0000313" key="10">
    <source>
        <dbReference type="EMBL" id="REE91700.1"/>
    </source>
</evidence>
<dbReference type="PROSITE" id="PS51987">
    <property type="entry name" value="GS_CATALYTIC"/>
    <property type="match status" value="1"/>
</dbReference>
<dbReference type="RefSeq" id="WP_116188028.1">
    <property type="nucleotide sequence ID" value="NZ_QTTN01000004.1"/>
</dbReference>
<dbReference type="SUPFAM" id="SSF55931">
    <property type="entry name" value="Glutamine synthetase/guanido kinase"/>
    <property type="match status" value="1"/>
</dbReference>
<dbReference type="OrthoDB" id="9807095at2"/>
<dbReference type="GO" id="GO:0006576">
    <property type="term" value="P:biogenic amine metabolic process"/>
    <property type="evidence" value="ECO:0007669"/>
    <property type="project" value="UniProtKB-ARBA"/>
</dbReference>
<comment type="similarity">
    <text evidence="1 5 6">Belongs to the glutamine synthetase family.</text>
</comment>
<dbReference type="InterPro" id="IPR014746">
    <property type="entry name" value="Gln_synth/guanido_kin_cat_dom"/>
</dbReference>
<dbReference type="Proteomes" id="UP000256304">
    <property type="component" value="Unassembled WGS sequence"/>
</dbReference>
<dbReference type="AlphaFoldDB" id="A0A3D9SL94"/>
<organism evidence="10 11">
    <name type="scientific">Paenibacillus taihuensis</name>
    <dbReference type="NCBI Taxonomy" id="1156355"/>
    <lineage>
        <taxon>Bacteria</taxon>
        <taxon>Bacillati</taxon>
        <taxon>Bacillota</taxon>
        <taxon>Bacilli</taxon>
        <taxon>Bacillales</taxon>
        <taxon>Paenibacillaceae</taxon>
        <taxon>Paenibacillus</taxon>
    </lineage>
</organism>
<dbReference type="GO" id="GO:0042402">
    <property type="term" value="P:biogenic amine catabolic process"/>
    <property type="evidence" value="ECO:0007669"/>
    <property type="project" value="UniProtKB-ARBA"/>
</dbReference>
<feature type="domain" description="GS catalytic" evidence="9">
    <location>
        <begin position="142"/>
        <end position="480"/>
    </location>
</feature>
<dbReference type="PANTHER" id="PTHR43785">
    <property type="entry name" value="GAMMA-GLUTAMYLPUTRESCINE SYNTHETASE"/>
    <property type="match status" value="1"/>
</dbReference>
<name>A0A3D9SL94_9BACL</name>
<reference evidence="10 11" key="1">
    <citation type="submission" date="2018-08" db="EMBL/GenBank/DDBJ databases">
        <title>Genomic Encyclopedia of Type Strains, Phase III (KMG-III): the genomes of soil and plant-associated and newly described type strains.</title>
        <authorList>
            <person name="Whitman W."/>
        </authorList>
    </citation>
    <scope>NUCLEOTIDE SEQUENCE [LARGE SCALE GENOMIC DNA]</scope>
    <source>
        <strain evidence="10 11">CGMCC 1.10966</strain>
    </source>
</reference>
<evidence type="ECO:0000256" key="2">
    <source>
        <dbReference type="ARBA" id="ARBA00022598"/>
    </source>
</evidence>